<gene>
    <name evidence="1" type="ORF">ABS311_09140</name>
</gene>
<evidence type="ECO:0000313" key="2">
    <source>
        <dbReference type="Proteomes" id="UP001467690"/>
    </source>
</evidence>
<dbReference type="PANTHER" id="PTHR32305">
    <property type="match status" value="1"/>
</dbReference>
<proteinExistence type="predicted"/>
<evidence type="ECO:0000313" key="1">
    <source>
        <dbReference type="EMBL" id="MER2492045.1"/>
    </source>
</evidence>
<dbReference type="InterPro" id="IPR022385">
    <property type="entry name" value="Rhs_assc_core"/>
</dbReference>
<sequence length="182" mass="19739">EALMQNLGNITEDGFTGHDMLSSGFIHMQGRVYDPVIGRFLSPDPIVQAPYFSQSWNSYSYTWNNPLRYTDPSGYSNESTSEDCNTQTEGQAGCQAKQIDDLENRLNCFASKGCTAIPASVDRSDLSTYVTVNDNFLKAISGSSGNAQKGIGAVPGYDETGSNSWRAANDQAFIDAVDAYNA</sequence>
<organism evidence="1 2">
    <name type="scientific">Catenovulum sediminis</name>
    <dbReference type="NCBI Taxonomy" id="1740262"/>
    <lineage>
        <taxon>Bacteria</taxon>
        <taxon>Pseudomonadati</taxon>
        <taxon>Pseudomonadota</taxon>
        <taxon>Gammaproteobacteria</taxon>
        <taxon>Alteromonadales</taxon>
        <taxon>Alteromonadaceae</taxon>
        <taxon>Catenovulum</taxon>
    </lineage>
</organism>
<dbReference type="EMBL" id="JBELOE010000186">
    <property type="protein sequence ID" value="MER2492045.1"/>
    <property type="molecule type" value="Genomic_DNA"/>
</dbReference>
<protein>
    <submittedName>
        <fullName evidence="1">RHS repeat-associated core domain-containing protein</fullName>
    </submittedName>
</protein>
<dbReference type="Gene3D" id="2.180.10.10">
    <property type="entry name" value="RHS repeat-associated core"/>
    <property type="match status" value="1"/>
</dbReference>
<dbReference type="InterPro" id="IPR050708">
    <property type="entry name" value="T6SS_VgrG/RHS"/>
</dbReference>
<comment type="caution">
    <text evidence="1">The sequence shown here is derived from an EMBL/GenBank/DDBJ whole genome shotgun (WGS) entry which is preliminary data.</text>
</comment>
<name>A0ABV1RGP5_9ALTE</name>
<dbReference type="Proteomes" id="UP001467690">
    <property type="component" value="Unassembled WGS sequence"/>
</dbReference>
<reference evidence="1 2" key="1">
    <citation type="submission" date="2024-06" db="EMBL/GenBank/DDBJ databases">
        <authorList>
            <person name="Chen R.Y."/>
        </authorList>
    </citation>
    <scope>NUCLEOTIDE SEQUENCE [LARGE SCALE GENOMIC DNA]</scope>
    <source>
        <strain evidence="1 2">D2</strain>
    </source>
</reference>
<accession>A0ABV1RGP5</accession>
<keyword evidence="2" id="KW-1185">Reference proteome</keyword>
<dbReference type="RefSeq" id="WP_350401555.1">
    <property type="nucleotide sequence ID" value="NZ_JBELOE010000186.1"/>
</dbReference>
<dbReference type="NCBIfam" id="TIGR03696">
    <property type="entry name" value="Rhs_assc_core"/>
    <property type="match status" value="1"/>
</dbReference>
<feature type="non-terminal residue" evidence="1">
    <location>
        <position position="182"/>
    </location>
</feature>
<dbReference type="PANTHER" id="PTHR32305:SF15">
    <property type="entry name" value="PROTEIN RHSA-RELATED"/>
    <property type="match status" value="1"/>
</dbReference>
<feature type="non-terminal residue" evidence="1">
    <location>
        <position position="1"/>
    </location>
</feature>